<sequence>MSPSQSARAQIYSRARLQPLLRREQRRDNASAPHPACAEAESHRSGHVYDLQPTSSRDPLGGGRSWGNV</sequence>
<keyword evidence="3" id="KW-1185">Reference proteome</keyword>
<evidence type="ECO:0000313" key="3">
    <source>
        <dbReference type="Proteomes" id="UP001066276"/>
    </source>
</evidence>
<dbReference type="EMBL" id="JANPWB010000011">
    <property type="protein sequence ID" value="KAJ1123727.1"/>
    <property type="molecule type" value="Genomic_DNA"/>
</dbReference>
<comment type="caution">
    <text evidence="2">The sequence shown here is derived from an EMBL/GenBank/DDBJ whole genome shotgun (WGS) entry which is preliminary data.</text>
</comment>
<dbReference type="Proteomes" id="UP001066276">
    <property type="component" value="Chromosome 7"/>
</dbReference>
<proteinExistence type="predicted"/>
<feature type="region of interest" description="Disordered" evidence="1">
    <location>
        <begin position="1"/>
        <end position="69"/>
    </location>
</feature>
<protein>
    <submittedName>
        <fullName evidence="2">Uncharacterized protein</fullName>
    </submittedName>
</protein>
<name>A0AAV7P8R8_PLEWA</name>
<organism evidence="2 3">
    <name type="scientific">Pleurodeles waltl</name>
    <name type="common">Iberian ribbed newt</name>
    <dbReference type="NCBI Taxonomy" id="8319"/>
    <lineage>
        <taxon>Eukaryota</taxon>
        <taxon>Metazoa</taxon>
        <taxon>Chordata</taxon>
        <taxon>Craniata</taxon>
        <taxon>Vertebrata</taxon>
        <taxon>Euteleostomi</taxon>
        <taxon>Amphibia</taxon>
        <taxon>Batrachia</taxon>
        <taxon>Caudata</taxon>
        <taxon>Salamandroidea</taxon>
        <taxon>Salamandridae</taxon>
        <taxon>Pleurodelinae</taxon>
        <taxon>Pleurodeles</taxon>
    </lineage>
</organism>
<gene>
    <name evidence="2" type="ORF">NDU88_002195</name>
</gene>
<evidence type="ECO:0000256" key="1">
    <source>
        <dbReference type="SAM" id="MobiDB-lite"/>
    </source>
</evidence>
<evidence type="ECO:0000313" key="2">
    <source>
        <dbReference type="EMBL" id="KAJ1123727.1"/>
    </source>
</evidence>
<accession>A0AAV7P8R8</accession>
<reference evidence="2" key="1">
    <citation type="journal article" date="2022" name="bioRxiv">
        <title>Sequencing and chromosome-scale assembly of the giantPleurodeles waltlgenome.</title>
        <authorList>
            <person name="Brown T."/>
            <person name="Elewa A."/>
            <person name="Iarovenko S."/>
            <person name="Subramanian E."/>
            <person name="Araus A.J."/>
            <person name="Petzold A."/>
            <person name="Susuki M."/>
            <person name="Suzuki K.-i.T."/>
            <person name="Hayashi T."/>
            <person name="Toyoda A."/>
            <person name="Oliveira C."/>
            <person name="Osipova E."/>
            <person name="Leigh N.D."/>
            <person name="Simon A."/>
            <person name="Yun M.H."/>
        </authorList>
    </citation>
    <scope>NUCLEOTIDE SEQUENCE</scope>
    <source>
        <strain evidence="2">20211129_DDA</strain>
        <tissue evidence="2">Liver</tissue>
    </source>
</reference>
<dbReference type="AlphaFoldDB" id="A0AAV7P8R8"/>
<feature type="compositionally biased region" description="Gly residues" evidence="1">
    <location>
        <begin position="60"/>
        <end position="69"/>
    </location>
</feature>